<name>A0A812IU04_9DINO</name>
<proteinExistence type="predicted"/>
<organism evidence="1 2">
    <name type="scientific">Symbiodinium necroappetens</name>
    <dbReference type="NCBI Taxonomy" id="1628268"/>
    <lineage>
        <taxon>Eukaryota</taxon>
        <taxon>Sar</taxon>
        <taxon>Alveolata</taxon>
        <taxon>Dinophyceae</taxon>
        <taxon>Suessiales</taxon>
        <taxon>Symbiodiniaceae</taxon>
        <taxon>Symbiodinium</taxon>
    </lineage>
</organism>
<accession>A0A812IU04</accession>
<comment type="caution">
    <text evidence="1">The sequence shown here is derived from an EMBL/GenBank/DDBJ whole genome shotgun (WGS) entry which is preliminary data.</text>
</comment>
<reference evidence="1" key="1">
    <citation type="submission" date="2021-02" db="EMBL/GenBank/DDBJ databases">
        <authorList>
            <person name="Dougan E. K."/>
            <person name="Rhodes N."/>
            <person name="Thang M."/>
            <person name="Chan C."/>
        </authorList>
    </citation>
    <scope>NUCLEOTIDE SEQUENCE</scope>
</reference>
<sequence>MTSNSPSTEQRTPSTWLIYDEFASVGNVSFVDLDLDETQLGGTIEWNPPVRTAAVSVPSSAVQKQLAQEGTVVPPVLAIQLCLYLLMSLCVPCLCL</sequence>
<dbReference type="OrthoDB" id="439453at2759"/>
<dbReference type="AlphaFoldDB" id="A0A812IU04"/>
<dbReference type="EMBL" id="CAJNJA010001981">
    <property type="protein sequence ID" value="CAE7162027.1"/>
    <property type="molecule type" value="Genomic_DNA"/>
</dbReference>
<evidence type="ECO:0000313" key="2">
    <source>
        <dbReference type="Proteomes" id="UP000601435"/>
    </source>
</evidence>
<dbReference type="Proteomes" id="UP000601435">
    <property type="component" value="Unassembled WGS sequence"/>
</dbReference>
<keyword evidence="2" id="KW-1185">Reference proteome</keyword>
<gene>
    <name evidence="1" type="ORF">SNEC2469_LOCUS396</name>
</gene>
<protein>
    <submittedName>
        <fullName evidence="1">Uncharacterized protein</fullName>
    </submittedName>
</protein>
<evidence type="ECO:0000313" key="1">
    <source>
        <dbReference type="EMBL" id="CAE7162027.1"/>
    </source>
</evidence>